<dbReference type="PROSITE" id="PS00409">
    <property type="entry name" value="PROKAR_NTER_METHYL"/>
    <property type="match status" value="1"/>
</dbReference>
<dbReference type="Gene3D" id="3.30.700.10">
    <property type="entry name" value="Glycoprotein, Type 4 Pilin"/>
    <property type="match status" value="1"/>
</dbReference>
<sequence>MIRFSGGRGFTLLELMVVMVIVGLMSVLIVPRLGKSLSRLGAETAARKVVASLRYARSIAVSERKIWLADFDFEAGRIILKPWRRETDSDAGEPETVRERLRTFTLPDGVRLEKGISVRGDVSQDDFQIAFFPGGGSGGGEVFLGDDHGRRFHLEADIITGAIRLAEAEAREN</sequence>
<gene>
    <name evidence="13" type="ORF">DENIS_1140</name>
</gene>
<keyword evidence="5" id="KW-0997">Cell inner membrane</keyword>
<keyword evidence="3" id="KW-1003">Cell membrane</keyword>
<evidence type="ECO:0000256" key="6">
    <source>
        <dbReference type="ARBA" id="ARBA00022692"/>
    </source>
</evidence>
<proteinExistence type="inferred from homology"/>
<accession>A0A401FT98</accession>
<evidence type="ECO:0000256" key="9">
    <source>
        <dbReference type="ARBA" id="ARBA00025772"/>
    </source>
</evidence>
<protein>
    <recommendedName>
        <fullName evidence="2">Type II secretion system protein H</fullName>
    </recommendedName>
    <alternativeName>
        <fullName evidence="10">General secretion pathway protein H</fullName>
    </alternativeName>
</protein>
<feature type="transmembrane region" description="Helical" evidence="11">
    <location>
        <begin position="12"/>
        <end position="30"/>
    </location>
</feature>
<evidence type="ECO:0000256" key="3">
    <source>
        <dbReference type="ARBA" id="ARBA00022475"/>
    </source>
</evidence>
<dbReference type="Pfam" id="PF12019">
    <property type="entry name" value="GspH"/>
    <property type="match status" value="1"/>
</dbReference>
<feature type="domain" description="General secretion pathway GspH" evidence="12">
    <location>
        <begin position="45"/>
        <end position="149"/>
    </location>
</feature>
<dbReference type="Pfam" id="PF07963">
    <property type="entry name" value="N_methyl"/>
    <property type="match status" value="1"/>
</dbReference>
<dbReference type="GO" id="GO:0015628">
    <property type="term" value="P:protein secretion by the type II secretion system"/>
    <property type="evidence" value="ECO:0007669"/>
    <property type="project" value="InterPro"/>
</dbReference>
<reference evidence="14" key="2">
    <citation type="submission" date="2019-01" db="EMBL/GenBank/DDBJ databases">
        <title>Genome sequence of Desulfonema ishimotonii strain Tokyo 01.</title>
        <authorList>
            <person name="Fukui M."/>
        </authorList>
    </citation>
    <scope>NUCLEOTIDE SEQUENCE [LARGE SCALE GENOMIC DNA]</scope>
    <source>
        <strain evidence="14">Tokyo 01</strain>
    </source>
</reference>
<evidence type="ECO:0000256" key="1">
    <source>
        <dbReference type="ARBA" id="ARBA00004377"/>
    </source>
</evidence>
<comment type="caution">
    <text evidence="13">The sequence shown here is derived from an EMBL/GenBank/DDBJ whole genome shotgun (WGS) entry which is preliminary data.</text>
</comment>
<keyword evidence="14" id="KW-1185">Reference proteome</keyword>
<dbReference type="OrthoDB" id="5422634at2"/>
<dbReference type="AlphaFoldDB" id="A0A401FT98"/>
<dbReference type="SUPFAM" id="SSF54523">
    <property type="entry name" value="Pili subunits"/>
    <property type="match status" value="1"/>
</dbReference>
<reference evidence="14" key="1">
    <citation type="submission" date="2017-11" db="EMBL/GenBank/DDBJ databases">
        <authorList>
            <person name="Watanabe M."/>
            <person name="Kojima H."/>
        </authorList>
    </citation>
    <scope>NUCLEOTIDE SEQUENCE [LARGE SCALE GENOMIC DNA]</scope>
    <source>
        <strain evidence="14">Tokyo 01</strain>
    </source>
</reference>
<comment type="subcellular location">
    <subcellularLocation>
        <location evidence="1">Cell inner membrane</location>
        <topology evidence="1">Single-pass membrane protein</topology>
    </subcellularLocation>
</comment>
<dbReference type="InterPro" id="IPR012902">
    <property type="entry name" value="N_methyl_site"/>
</dbReference>
<evidence type="ECO:0000313" key="14">
    <source>
        <dbReference type="Proteomes" id="UP000288096"/>
    </source>
</evidence>
<dbReference type="EMBL" id="BEXT01000001">
    <property type="protein sequence ID" value="GBC60189.1"/>
    <property type="molecule type" value="Genomic_DNA"/>
</dbReference>
<evidence type="ECO:0000259" key="12">
    <source>
        <dbReference type="Pfam" id="PF12019"/>
    </source>
</evidence>
<keyword evidence="6 11" id="KW-0812">Transmembrane</keyword>
<evidence type="ECO:0000313" key="13">
    <source>
        <dbReference type="EMBL" id="GBC60189.1"/>
    </source>
</evidence>
<evidence type="ECO:0000256" key="4">
    <source>
        <dbReference type="ARBA" id="ARBA00022481"/>
    </source>
</evidence>
<dbReference type="GO" id="GO:0005886">
    <property type="term" value="C:plasma membrane"/>
    <property type="evidence" value="ECO:0007669"/>
    <property type="project" value="UniProtKB-SubCell"/>
</dbReference>
<evidence type="ECO:0000256" key="11">
    <source>
        <dbReference type="SAM" id="Phobius"/>
    </source>
</evidence>
<dbReference type="GO" id="GO:0015627">
    <property type="term" value="C:type II protein secretion system complex"/>
    <property type="evidence" value="ECO:0007669"/>
    <property type="project" value="InterPro"/>
</dbReference>
<keyword evidence="4" id="KW-0488">Methylation</keyword>
<evidence type="ECO:0000256" key="2">
    <source>
        <dbReference type="ARBA" id="ARBA00021549"/>
    </source>
</evidence>
<dbReference type="InterPro" id="IPR022346">
    <property type="entry name" value="T2SS_GspH"/>
</dbReference>
<evidence type="ECO:0000256" key="8">
    <source>
        <dbReference type="ARBA" id="ARBA00023136"/>
    </source>
</evidence>
<dbReference type="RefSeq" id="WP_124331220.1">
    <property type="nucleotide sequence ID" value="NZ_BEXT01000001.1"/>
</dbReference>
<dbReference type="Proteomes" id="UP000288096">
    <property type="component" value="Unassembled WGS sequence"/>
</dbReference>
<evidence type="ECO:0000256" key="10">
    <source>
        <dbReference type="ARBA" id="ARBA00030775"/>
    </source>
</evidence>
<organism evidence="13 14">
    <name type="scientific">Desulfonema ishimotonii</name>
    <dbReference type="NCBI Taxonomy" id="45657"/>
    <lineage>
        <taxon>Bacteria</taxon>
        <taxon>Pseudomonadati</taxon>
        <taxon>Thermodesulfobacteriota</taxon>
        <taxon>Desulfobacteria</taxon>
        <taxon>Desulfobacterales</taxon>
        <taxon>Desulfococcaceae</taxon>
        <taxon>Desulfonema</taxon>
    </lineage>
</organism>
<name>A0A401FT98_9BACT</name>
<evidence type="ECO:0000256" key="7">
    <source>
        <dbReference type="ARBA" id="ARBA00022989"/>
    </source>
</evidence>
<evidence type="ECO:0000256" key="5">
    <source>
        <dbReference type="ARBA" id="ARBA00022519"/>
    </source>
</evidence>
<dbReference type="NCBIfam" id="TIGR02532">
    <property type="entry name" value="IV_pilin_GFxxxE"/>
    <property type="match status" value="1"/>
</dbReference>
<comment type="similarity">
    <text evidence="9">Belongs to the GSP H family.</text>
</comment>
<dbReference type="InterPro" id="IPR045584">
    <property type="entry name" value="Pilin-like"/>
</dbReference>
<keyword evidence="7 11" id="KW-1133">Transmembrane helix</keyword>
<keyword evidence="8 11" id="KW-0472">Membrane</keyword>